<accession>A0A232ENP8</accession>
<dbReference type="AlphaFoldDB" id="A0A232ENP8"/>
<evidence type="ECO:0000313" key="2">
    <source>
        <dbReference type="Proteomes" id="UP000215335"/>
    </source>
</evidence>
<protein>
    <submittedName>
        <fullName evidence="1">Uncharacterized protein</fullName>
    </submittedName>
</protein>
<proteinExistence type="predicted"/>
<comment type="caution">
    <text evidence="1">The sequence shown here is derived from an EMBL/GenBank/DDBJ whole genome shotgun (WGS) entry which is preliminary data.</text>
</comment>
<reference evidence="1 2" key="1">
    <citation type="journal article" date="2017" name="Curr. Biol.">
        <title>The Evolution of Venom by Co-option of Single-Copy Genes.</title>
        <authorList>
            <person name="Martinson E.O."/>
            <person name="Mrinalini"/>
            <person name="Kelkar Y.D."/>
            <person name="Chang C.H."/>
            <person name="Werren J.H."/>
        </authorList>
    </citation>
    <scope>NUCLEOTIDE SEQUENCE [LARGE SCALE GENOMIC DNA]</scope>
    <source>
        <strain evidence="1 2">Alberta</strain>
        <tissue evidence="1">Whole body</tissue>
    </source>
</reference>
<dbReference type="EMBL" id="NNAY01003110">
    <property type="protein sequence ID" value="OXU19957.1"/>
    <property type="molecule type" value="Genomic_DNA"/>
</dbReference>
<sequence length="40" mass="4606">MQAGGDLKIEYVNSFRLLDFEQLAFRTLTSKTFSLHEPTT</sequence>
<evidence type="ECO:0000313" key="1">
    <source>
        <dbReference type="EMBL" id="OXU19957.1"/>
    </source>
</evidence>
<keyword evidence="2" id="KW-1185">Reference proteome</keyword>
<dbReference type="Proteomes" id="UP000215335">
    <property type="component" value="Unassembled WGS sequence"/>
</dbReference>
<organism evidence="1 2">
    <name type="scientific">Trichomalopsis sarcophagae</name>
    <dbReference type="NCBI Taxonomy" id="543379"/>
    <lineage>
        <taxon>Eukaryota</taxon>
        <taxon>Metazoa</taxon>
        <taxon>Ecdysozoa</taxon>
        <taxon>Arthropoda</taxon>
        <taxon>Hexapoda</taxon>
        <taxon>Insecta</taxon>
        <taxon>Pterygota</taxon>
        <taxon>Neoptera</taxon>
        <taxon>Endopterygota</taxon>
        <taxon>Hymenoptera</taxon>
        <taxon>Apocrita</taxon>
        <taxon>Proctotrupomorpha</taxon>
        <taxon>Chalcidoidea</taxon>
        <taxon>Pteromalidae</taxon>
        <taxon>Pteromalinae</taxon>
        <taxon>Trichomalopsis</taxon>
    </lineage>
</organism>
<name>A0A232ENP8_9HYME</name>
<gene>
    <name evidence="1" type="ORF">TSAR_002261</name>
</gene>